<reference evidence="3 4" key="1">
    <citation type="submission" date="2021-03" db="EMBL/GenBank/DDBJ databases">
        <authorList>
            <person name="King G.J."/>
            <person name="Bancroft I."/>
            <person name="Baten A."/>
            <person name="Bloomfield J."/>
            <person name="Borpatragohain P."/>
            <person name="He Z."/>
            <person name="Irish N."/>
            <person name="Irwin J."/>
            <person name="Liu K."/>
            <person name="Mauleon R.P."/>
            <person name="Moore J."/>
            <person name="Morris R."/>
            <person name="Ostergaard L."/>
            <person name="Wang B."/>
            <person name="Wells R."/>
        </authorList>
    </citation>
    <scope>NUCLEOTIDE SEQUENCE [LARGE SCALE GENOMIC DNA]</scope>
    <source>
        <strain evidence="3">R-o-18</strain>
        <tissue evidence="3">Leaf</tissue>
    </source>
</reference>
<comment type="caution">
    <text evidence="3">The sequence shown here is derived from an EMBL/GenBank/DDBJ whole genome shotgun (WGS) entry which is preliminary data.</text>
</comment>
<accession>A0ABQ7KHT1</accession>
<evidence type="ECO:0000256" key="1">
    <source>
        <dbReference type="SAM" id="MobiDB-lite"/>
    </source>
</evidence>
<evidence type="ECO:0008006" key="5">
    <source>
        <dbReference type="Google" id="ProtNLM"/>
    </source>
</evidence>
<evidence type="ECO:0000313" key="3">
    <source>
        <dbReference type="EMBL" id="KAG5373592.1"/>
    </source>
</evidence>
<feature type="region of interest" description="Disordered" evidence="1">
    <location>
        <begin position="98"/>
        <end position="123"/>
    </location>
</feature>
<feature type="signal peptide" evidence="2">
    <location>
        <begin position="1"/>
        <end position="28"/>
    </location>
</feature>
<feature type="chain" id="PRO_5045596688" description="Secreted protein" evidence="2">
    <location>
        <begin position="29"/>
        <end position="123"/>
    </location>
</feature>
<proteinExistence type="predicted"/>
<dbReference type="EMBL" id="JADBGQ010000203">
    <property type="protein sequence ID" value="KAG5373592.1"/>
    <property type="molecule type" value="Genomic_DNA"/>
</dbReference>
<protein>
    <recommendedName>
        <fullName evidence="5">Secreted protein</fullName>
    </recommendedName>
</protein>
<keyword evidence="4" id="KW-1185">Reference proteome</keyword>
<dbReference type="Proteomes" id="UP000823674">
    <property type="component" value="Unassembled WGS sequence"/>
</dbReference>
<evidence type="ECO:0000313" key="4">
    <source>
        <dbReference type="Proteomes" id="UP000823674"/>
    </source>
</evidence>
<gene>
    <name evidence="3" type="primary">A08p011750.1_BraROA</name>
    <name evidence="3" type="ORF">IGI04_043088</name>
</gene>
<name>A0ABQ7KHT1_BRACM</name>
<keyword evidence="2" id="KW-0732">Signal</keyword>
<sequence>MGVFTCLIPLASFTRCCLLYSLSPASLAVRKPYPDCSSLIHTALGRGLLSNVSQGFGGVKEKMEVWCKDRAFGTAMVRPRVIQEGVRVNHRRKLDEGIGRVYGPQGRTASVHPIRSSHHSDQS</sequence>
<organism evidence="3 4">
    <name type="scientific">Brassica rapa subsp. trilocularis</name>
    <dbReference type="NCBI Taxonomy" id="1813537"/>
    <lineage>
        <taxon>Eukaryota</taxon>
        <taxon>Viridiplantae</taxon>
        <taxon>Streptophyta</taxon>
        <taxon>Embryophyta</taxon>
        <taxon>Tracheophyta</taxon>
        <taxon>Spermatophyta</taxon>
        <taxon>Magnoliopsida</taxon>
        <taxon>eudicotyledons</taxon>
        <taxon>Gunneridae</taxon>
        <taxon>Pentapetalae</taxon>
        <taxon>rosids</taxon>
        <taxon>malvids</taxon>
        <taxon>Brassicales</taxon>
        <taxon>Brassicaceae</taxon>
        <taxon>Brassiceae</taxon>
        <taxon>Brassica</taxon>
    </lineage>
</organism>
<evidence type="ECO:0000256" key="2">
    <source>
        <dbReference type="SAM" id="SignalP"/>
    </source>
</evidence>